<proteinExistence type="predicted"/>
<evidence type="ECO:0000313" key="2">
    <source>
        <dbReference type="EnsemblMetazoa" id="CapteP188659"/>
    </source>
</evidence>
<sequence>MSCLYLNACDQSTVFAEYSVTELDGVFMRRLFIFVTTLCEKVDHPYMPKNASRMGRKSTERICPMMVTFGSNLEARTFKSRCKEAMEKLGMRHIRVRSCRTKNDGEAAKAAKEEGGTVSFSLRDNGQIWRFTKDGQYGDWRRDTEWSDSPSGNGQ</sequence>
<dbReference type="EnsemblMetazoa" id="CapteT188659">
    <property type="protein sequence ID" value="CapteP188659"/>
    <property type="gene ID" value="CapteG188659"/>
</dbReference>
<reference evidence="3" key="1">
    <citation type="submission" date="2012-12" db="EMBL/GenBank/DDBJ databases">
        <authorList>
            <person name="Hellsten U."/>
            <person name="Grimwood J."/>
            <person name="Chapman J.A."/>
            <person name="Shapiro H."/>
            <person name="Aerts A."/>
            <person name="Otillar R.P."/>
            <person name="Terry A.Y."/>
            <person name="Boore J.L."/>
            <person name="Simakov O."/>
            <person name="Marletaz F."/>
            <person name="Cho S.-J."/>
            <person name="Edsinger-Gonzales E."/>
            <person name="Havlak P."/>
            <person name="Kuo D.-H."/>
            <person name="Larsson T."/>
            <person name="Lv J."/>
            <person name="Arendt D."/>
            <person name="Savage R."/>
            <person name="Osoegawa K."/>
            <person name="de Jong P."/>
            <person name="Lindberg D.R."/>
            <person name="Seaver E.C."/>
            <person name="Weisblat D.A."/>
            <person name="Putnam N.H."/>
            <person name="Grigoriev I.V."/>
            <person name="Rokhsar D.S."/>
        </authorList>
    </citation>
    <scope>NUCLEOTIDE SEQUENCE</scope>
    <source>
        <strain evidence="3">I ESC-2004</strain>
    </source>
</reference>
<dbReference type="Proteomes" id="UP000014760">
    <property type="component" value="Unassembled WGS sequence"/>
</dbReference>
<dbReference type="AlphaFoldDB" id="R7V7X4"/>
<evidence type="ECO:0000313" key="1">
    <source>
        <dbReference type="EMBL" id="ELU11850.1"/>
    </source>
</evidence>
<organism evidence="1">
    <name type="scientific">Capitella teleta</name>
    <name type="common">Polychaete worm</name>
    <dbReference type="NCBI Taxonomy" id="283909"/>
    <lineage>
        <taxon>Eukaryota</taxon>
        <taxon>Metazoa</taxon>
        <taxon>Spiralia</taxon>
        <taxon>Lophotrochozoa</taxon>
        <taxon>Annelida</taxon>
        <taxon>Polychaeta</taxon>
        <taxon>Sedentaria</taxon>
        <taxon>Scolecida</taxon>
        <taxon>Capitellidae</taxon>
        <taxon>Capitella</taxon>
    </lineage>
</organism>
<dbReference type="EMBL" id="KB296374">
    <property type="protein sequence ID" value="ELU11850.1"/>
    <property type="molecule type" value="Genomic_DNA"/>
</dbReference>
<dbReference type="EMBL" id="AMQN01005608">
    <property type="status" value="NOT_ANNOTATED_CDS"/>
    <property type="molecule type" value="Genomic_DNA"/>
</dbReference>
<reference evidence="2" key="3">
    <citation type="submission" date="2015-06" db="UniProtKB">
        <authorList>
            <consortium name="EnsemblMetazoa"/>
        </authorList>
    </citation>
    <scope>IDENTIFICATION</scope>
</reference>
<reference evidence="1 3" key="2">
    <citation type="journal article" date="2013" name="Nature">
        <title>Insights into bilaterian evolution from three spiralian genomes.</title>
        <authorList>
            <person name="Simakov O."/>
            <person name="Marletaz F."/>
            <person name="Cho S.J."/>
            <person name="Edsinger-Gonzales E."/>
            <person name="Havlak P."/>
            <person name="Hellsten U."/>
            <person name="Kuo D.H."/>
            <person name="Larsson T."/>
            <person name="Lv J."/>
            <person name="Arendt D."/>
            <person name="Savage R."/>
            <person name="Osoegawa K."/>
            <person name="de Jong P."/>
            <person name="Grimwood J."/>
            <person name="Chapman J.A."/>
            <person name="Shapiro H."/>
            <person name="Aerts A."/>
            <person name="Otillar R.P."/>
            <person name="Terry A.Y."/>
            <person name="Boore J.L."/>
            <person name="Grigoriev I.V."/>
            <person name="Lindberg D.R."/>
            <person name="Seaver E.C."/>
            <person name="Weisblat D.A."/>
            <person name="Putnam N.H."/>
            <person name="Rokhsar D.S."/>
        </authorList>
    </citation>
    <scope>NUCLEOTIDE SEQUENCE</scope>
    <source>
        <strain evidence="1 3">I ESC-2004</strain>
    </source>
</reference>
<dbReference type="HOGENOM" id="CLU_1697180_0_0_1"/>
<accession>R7V7X4</accession>
<gene>
    <name evidence="1" type="ORF">CAPTEDRAFT_188659</name>
</gene>
<protein>
    <submittedName>
        <fullName evidence="1 2">Uncharacterized protein</fullName>
    </submittedName>
</protein>
<keyword evidence="3" id="KW-1185">Reference proteome</keyword>
<evidence type="ECO:0000313" key="3">
    <source>
        <dbReference type="Proteomes" id="UP000014760"/>
    </source>
</evidence>
<name>R7V7X4_CAPTE</name>